<keyword evidence="2" id="KW-1185">Reference proteome</keyword>
<dbReference type="AlphaFoldDB" id="E1SSH2"/>
<dbReference type="KEGG" id="fbl:Fbal_0803"/>
<dbReference type="Proteomes" id="UP000006683">
    <property type="component" value="Chromosome"/>
</dbReference>
<evidence type="ECO:0000313" key="1">
    <source>
        <dbReference type="EMBL" id="ADN75012.1"/>
    </source>
</evidence>
<dbReference type="HOGENOM" id="CLU_2167221_0_0_6"/>
<name>E1SSH2_FERBD</name>
<sequence length="110" mass="11744">MKRLAIVALALWALPVAANYYGGVRLSELVQQSQDKPTVLAQADSIDALQQQLAAQGEAVADINSLISDSPTAAGGTEGPRIEARTVVDRCYFSYQATACSTKVVYQLIE</sequence>
<gene>
    <name evidence="1" type="ordered locus">Fbal_0803</name>
</gene>
<dbReference type="RefSeq" id="WP_013344318.1">
    <property type="nucleotide sequence ID" value="NC_014541.1"/>
</dbReference>
<reference evidence="1 2" key="1">
    <citation type="journal article" date="2010" name="Stand. Genomic Sci.">
        <title>Complete genome sequence of Ferrimonas balearica type strain (PAT).</title>
        <authorList>
            <person name="Nolan M."/>
            <person name="Sikorski J."/>
            <person name="Davenport K."/>
            <person name="Lucas S."/>
            <person name="Glavina Del Rio T."/>
            <person name="Tice H."/>
            <person name="Cheng J."/>
            <person name="Goodwin L."/>
            <person name="Pitluck S."/>
            <person name="Liolios K."/>
            <person name="Ivanova N."/>
            <person name="Mavromatis K."/>
            <person name="Ovchinnikova G."/>
            <person name="Pati A."/>
            <person name="Chen A."/>
            <person name="Palaniappan K."/>
            <person name="Land M."/>
            <person name="Hauser L."/>
            <person name="Chang Y."/>
            <person name="Jeffries C."/>
            <person name="Tapia R."/>
            <person name="Brettin T."/>
            <person name="Detter J."/>
            <person name="Han C."/>
            <person name="Yasawong M."/>
            <person name="Rohde M."/>
            <person name="Tindall B."/>
            <person name="Goker M."/>
            <person name="Woyke T."/>
            <person name="Bristow J."/>
            <person name="Eisen J."/>
            <person name="Markowitz V."/>
            <person name="Hugenholtz P."/>
            <person name="Kyrpides N."/>
            <person name="Klenk H."/>
            <person name="Lapidus A."/>
        </authorList>
    </citation>
    <scope>NUCLEOTIDE SEQUENCE [LARGE SCALE GENOMIC DNA]</scope>
    <source>
        <strain evidence="2">DSM 9799 / CCM 4581 / KCTC 23876 / PAT</strain>
    </source>
</reference>
<organism evidence="1 2">
    <name type="scientific">Ferrimonas balearica (strain DSM 9799 / CCM 4581 / KCTC 23876 / PAT)</name>
    <dbReference type="NCBI Taxonomy" id="550540"/>
    <lineage>
        <taxon>Bacteria</taxon>
        <taxon>Pseudomonadati</taxon>
        <taxon>Pseudomonadota</taxon>
        <taxon>Gammaproteobacteria</taxon>
        <taxon>Alteromonadales</taxon>
        <taxon>Ferrimonadaceae</taxon>
        <taxon>Ferrimonas</taxon>
    </lineage>
</organism>
<proteinExistence type="predicted"/>
<accession>E1SSH2</accession>
<dbReference type="OrthoDB" id="6401843at2"/>
<dbReference type="EMBL" id="CP002209">
    <property type="protein sequence ID" value="ADN75012.1"/>
    <property type="molecule type" value="Genomic_DNA"/>
</dbReference>
<protein>
    <submittedName>
        <fullName evidence="1">Uncharacterized protein</fullName>
    </submittedName>
</protein>
<dbReference type="GeneID" id="67181041"/>
<evidence type="ECO:0000313" key="2">
    <source>
        <dbReference type="Proteomes" id="UP000006683"/>
    </source>
</evidence>